<dbReference type="EMBL" id="JBHSAM010000003">
    <property type="protein sequence ID" value="MFC4098294.1"/>
    <property type="molecule type" value="Genomic_DNA"/>
</dbReference>
<evidence type="ECO:0000259" key="1">
    <source>
        <dbReference type="Pfam" id="PF00144"/>
    </source>
</evidence>
<reference evidence="3" key="1">
    <citation type="journal article" date="2019" name="Int. J. Syst. Evol. Microbiol.">
        <title>The Global Catalogue of Microorganisms (GCM) 10K type strain sequencing project: providing services to taxonomists for standard genome sequencing and annotation.</title>
        <authorList>
            <consortium name="The Broad Institute Genomics Platform"/>
            <consortium name="The Broad Institute Genome Sequencing Center for Infectious Disease"/>
            <person name="Wu L."/>
            <person name="Ma J."/>
        </authorList>
    </citation>
    <scope>NUCLEOTIDE SEQUENCE [LARGE SCALE GENOMIC DNA]</scope>
    <source>
        <strain evidence="3">IBRC-M 10987</strain>
    </source>
</reference>
<comment type="caution">
    <text evidence="2">The sequence shown here is derived from an EMBL/GenBank/DDBJ whole genome shotgun (WGS) entry which is preliminary data.</text>
</comment>
<dbReference type="InterPro" id="IPR050789">
    <property type="entry name" value="Diverse_Enzym_Activities"/>
</dbReference>
<keyword evidence="3" id="KW-1185">Reference proteome</keyword>
<dbReference type="InterPro" id="IPR012338">
    <property type="entry name" value="Beta-lactam/transpept-like"/>
</dbReference>
<dbReference type="SUPFAM" id="SSF56601">
    <property type="entry name" value="beta-lactamase/transpeptidase-like"/>
    <property type="match status" value="1"/>
</dbReference>
<dbReference type="EC" id="3.-.-.-" evidence="2"/>
<proteinExistence type="predicted"/>
<dbReference type="Gene3D" id="3.40.710.10">
    <property type="entry name" value="DD-peptidase/beta-lactamase superfamily"/>
    <property type="match status" value="1"/>
</dbReference>
<gene>
    <name evidence="2" type="ORF">ACFOZ8_01300</name>
</gene>
<organism evidence="2 3">
    <name type="scientific">Paenibacillus xanthanilyticus</name>
    <dbReference type="NCBI Taxonomy" id="1783531"/>
    <lineage>
        <taxon>Bacteria</taxon>
        <taxon>Bacillati</taxon>
        <taxon>Bacillota</taxon>
        <taxon>Bacilli</taxon>
        <taxon>Bacillales</taxon>
        <taxon>Paenibacillaceae</taxon>
        <taxon>Paenibacillus</taxon>
    </lineage>
</organism>
<evidence type="ECO:0000313" key="2">
    <source>
        <dbReference type="EMBL" id="MFC4098294.1"/>
    </source>
</evidence>
<name>A0ABV8JV56_9BACL</name>
<dbReference type="InterPro" id="IPR001466">
    <property type="entry name" value="Beta-lactam-related"/>
</dbReference>
<feature type="domain" description="Beta-lactamase-related" evidence="1">
    <location>
        <begin position="42"/>
        <end position="304"/>
    </location>
</feature>
<keyword evidence="2" id="KW-0378">Hydrolase</keyword>
<dbReference type="PANTHER" id="PTHR43283">
    <property type="entry name" value="BETA-LACTAMASE-RELATED"/>
    <property type="match status" value="1"/>
</dbReference>
<dbReference type="RefSeq" id="WP_377716856.1">
    <property type="nucleotide sequence ID" value="NZ_JBHSAM010000003.1"/>
</dbReference>
<dbReference type="Proteomes" id="UP001595715">
    <property type="component" value="Unassembled WGS sequence"/>
</dbReference>
<evidence type="ECO:0000313" key="3">
    <source>
        <dbReference type="Proteomes" id="UP001595715"/>
    </source>
</evidence>
<sequence>MVASGGNQRLPRSTPEAFGVEPGAVTAFLEAAEATGQELHSFMLLKRGTVIAEGSWQPYEAGRKRLSNSVSKSFTSAAIGMAVAEGKLSIEDTVVSFFPGELPEQPDPKLAGMRVKHLLTMSTGHDVDTVVPVLKSGETDWVRAFLALPLAYEPGTVFKYNTGATYMLSAIVQRVTGERLVDYLRDRLFAPLGIEHPVWGSCPSGITAGGWGLSLTTEEMARFGQLYLQNGQWKGKQLIPAEWVSASVSPQMSNGDDSDSDWSAGYGYQFWCNRYGTYRADGAFGQIILVMPAEEAVLAFTSSLSDLSQILNAVWAQLLPALLKGSPSLPDDGRALAALRSKTDSLAIVPPAASGVPGHFAHHEEYRFEDNALGLVSLRLHGEDEGCVIEWMLDGTLNRLEAGGEDWAVSQWPSAPEVYHADAKPVPADAAAVGRWQEDGSYLIAIRLLDTAYHDTVHVRFEEEGHVSVTFARKFSVTPLHIGTLHAHPAQAASR</sequence>
<dbReference type="PANTHER" id="PTHR43283:SF7">
    <property type="entry name" value="BETA-LACTAMASE-RELATED DOMAIN-CONTAINING PROTEIN"/>
    <property type="match status" value="1"/>
</dbReference>
<protein>
    <submittedName>
        <fullName evidence="2">Serine hydrolase domain-containing protein</fullName>
        <ecNumber evidence="2">3.-.-.-</ecNumber>
    </submittedName>
</protein>
<accession>A0ABV8JV56</accession>
<dbReference type="GO" id="GO:0016787">
    <property type="term" value="F:hydrolase activity"/>
    <property type="evidence" value="ECO:0007669"/>
    <property type="project" value="UniProtKB-KW"/>
</dbReference>
<dbReference type="Pfam" id="PF00144">
    <property type="entry name" value="Beta-lactamase"/>
    <property type="match status" value="1"/>
</dbReference>